<evidence type="ECO:0000313" key="3">
    <source>
        <dbReference type="Proteomes" id="UP000252254"/>
    </source>
</evidence>
<evidence type="ECO:0000313" key="2">
    <source>
        <dbReference type="EMBL" id="RBO95285.1"/>
    </source>
</evidence>
<reference evidence="2 3" key="1">
    <citation type="submission" date="2018-06" db="EMBL/GenBank/DDBJ databases">
        <title>Genomic Encyclopedia of Type Strains, Phase IV (KMG-IV): sequencing the most valuable type-strain genomes for metagenomic binning, comparative biology and taxonomic classification.</title>
        <authorList>
            <person name="Goeker M."/>
        </authorList>
    </citation>
    <scope>NUCLEOTIDE SEQUENCE [LARGE SCALE GENOMIC DNA]</scope>
    <source>
        <strain evidence="2 3">DSM 15140</strain>
    </source>
</reference>
<dbReference type="Gene3D" id="2.170.120.40">
    <property type="entry name" value="YbbR-like domain"/>
    <property type="match status" value="2"/>
</dbReference>
<proteinExistence type="predicted"/>
<dbReference type="InterPro" id="IPR012505">
    <property type="entry name" value="YbbR"/>
</dbReference>
<keyword evidence="1" id="KW-1133">Transmembrane helix</keyword>
<sequence>MNDWLNKPWVIRVISLILALLIFTIITFDNRDTSGDALRLDLFSSSQETQIVDDVPINVNMSDDYVVSGVPDTATVTLKGTVSVVQSTAAQRNFDLIVDLEGLEPGTHTVPIEYEGISDRINAEVDPAEIQVTIEEKATTDFTVTPDYTNEDLLEPGYELQDATIDPSTVSITSSKSVIDSIAVVKAVVDVEGIQESVTINDVHVRVYDSEGNELSAKVDPETVDVTVNVDNPNKSVPISVETTGEPQEGIQIVSLTPETEEVQVYASKTNLQDITEITTEAIDVSEITEDTSVEIELNPPDNVRLLKPKTINVQVDVNKEVEQTFKGVDIEVDNLGEGYTASFVEPENSTMDITVTGYESVLADVEASDFTLTVDASNLTPGEHQIPIEVSAPDELDVSLASENATINVE</sequence>
<gene>
    <name evidence="2" type="ORF">DES48_109124</name>
</gene>
<dbReference type="Pfam" id="PF07949">
    <property type="entry name" value="YbbR"/>
    <property type="match status" value="4"/>
</dbReference>
<dbReference type="PANTHER" id="PTHR37804:SF1">
    <property type="entry name" value="CDAA REGULATORY PROTEIN CDAR"/>
    <property type="match status" value="1"/>
</dbReference>
<dbReference type="OrthoDB" id="2960905at2"/>
<dbReference type="STRING" id="200904.GCA_900168775_03521"/>
<dbReference type="Gene3D" id="2.170.120.30">
    <property type="match status" value="2"/>
</dbReference>
<name>A0A366DZJ3_9BACI</name>
<dbReference type="PANTHER" id="PTHR37804">
    <property type="entry name" value="CDAA REGULATORY PROTEIN CDAR"/>
    <property type="match status" value="1"/>
</dbReference>
<keyword evidence="1" id="KW-0472">Membrane</keyword>
<organism evidence="2 3">
    <name type="scientific">Paraliobacillus ryukyuensis</name>
    <dbReference type="NCBI Taxonomy" id="200904"/>
    <lineage>
        <taxon>Bacteria</taxon>
        <taxon>Bacillati</taxon>
        <taxon>Bacillota</taxon>
        <taxon>Bacilli</taxon>
        <taxon>Bacillales</taxon>
        <taxon>Bacillaceae</taxon>
        <taxon>Paraliobacillus</taxon>
    </lineage>
</organism>
<dbReference type="RefSeq" id="WP_113869678.1">
    <property type="nucleotide sequence ID" value="NZ_BAABQN010000006.1"/>
</dbReference>
<dbReference type="Proteomes" id="UP000252254">
    <property type="component" value="Unassembled WGS sequence"/>
</dbReference>
<dbReference type="EMBL" id="QNRI01000009">
    <property type="protein sequence ID" value="RBO95285.1"/>
    <property type="molecule type" value="Genomic_DNA"/>
</dbReference>
<evidence type="ECO:0000256" key="1">
    <source>
        <dbReference type="SAM" id="Phobius"/>
    </source>
</evidence>
<comment type="caution">
    <text evidence="2">The sequence shown here is derived from an EMBL/GenBank/DDBJ whole genome shotgun (WGS) entry which is preliminary data.</text>
</comment>
<dbReference type="InterPro" id="IPR053154">
    <property type="entry name" value="c-di-AMP_regulator"/>
</dbReference>
<keyword evidence="1" id="KW-0812">Transmembrane</keyword>
<feature type="transmembrane region" description="Helical" evidence="1">
    <location>
        <begin position="9"/>
        <end position="28"/>
    </location>
</feature>
<protein>
    <submittedName>
        <fullName evidence="2">YbbR domain-containing protein</fullName>
    </submittedName>
</protein>
<dbReference type="AlphaFoldDB" id="A0A366DZJ3"/>
<keyword evidence="3" id="KW-1185">Reference proteome</keyword>
<accession>A0A366DZJ3</accession>